<dbReference type="Proteomes" id="UP000291562">
    <property type="component" value="Chromosome"/>
</dbReference>
<dbReference type="EMBL" id="CP035704">
    <property type="protein sequence ID" value="QBB72229.1"/>
    <property type="molecule type" value="Genomic_DNA"/>
</dbReference>
<feature type="transmembrane region" description="Helical" evidence="1">
    <location>
        <begin position="346"/>
        <end position="364"/>
    </location>
</feature>
<keyword evidence="1" id="KW-0472">Membrane</keyword>
<dbReference type="KEGG" id="xbc:ELE36_18685"/>
<feature type="transmembrane region" description="Helical" evidence="1">
    <location>
        <begin position="136"/>
        <end position="154"/>
    </location>
</feature>
<dbReference type="AlphaFoldDB" id="A0A411HP01"/>
<name>A0A411HP01_9GAMM</name>
<evidence type="ECO:0008006" key="4">
    <source>
        <dbReference type="Google" id="ProtNLM"/>
    </source>
</evidence>
<reference evidence="2 3" key="1">
    <citation type="submission" date="2019-01" db="EMBL/GenBank/DDBJ databases">
        <title>Pseudolysobacter antarctica gen. nov., sp. nov., isolated from Fildes Peninsula, Antarctica.</title>
        <authorList>
            <person name="Wei Z."/>
            <person name="Peng F."/>
        </authorList>
    </citation>
    <scope>NUCLEOTIDE SEQUENCE [LARGE SCALE GENOMIC DNA]</scope>
    <source>
        <strain evidence="2 3">AQ6-296</strain>
    </source>
</reference>
<accession>A0A411HP01</accession>
<evidence type="ECO:0000313" key="3">
    <source>
        <dbReference type="Proteomes" id="UP000291562"/>
    </source>
</evidence>
<keyword evidence="3" id="KW-1185">Reference proteome</keyword>
<dbReference type="OrthoDB" id="5056808at2"/>
<evidence type="ECO:0000313" key="2">
    <source>
        <dbReference type="EMBL" id="QBB72229.1"/>
    </source>
</evidence>
<feature type="transmembrane region" description="Helical" evidence="1">
    <location>
        <begin position="80"/>
        <end position="100"/>
    </location>
</feature>
<organism evidence="2 3">
    <name type="scientific">Pseudolysobacter antarcticus</name>
    <dbReference type="NCBI Taxonomy" id="2511995"/>
    <lineage>
        <taxon>Bacteria</taxon>
        <taxon>Pseudomonadati</taxon>
        <taxon>Pseudomonadota</taxon>
        <taxon>Gammaproteobacteria</taxon>
        <taxon>Lysobacterales</taxon>
        <taxon>Rhodanobacteraceae</taxon>
        <taxon>Pseudolysobacter</taxon>
    </lineage>
</organism>
<feature type="transmembrane region" description="Helical" evidence="1">
    <location>
        <begin position="204"/>
        <end position="228"/>
    </location>
</feature>
<feature type="transmembrane region" description="Helical" evidence="1">
    <location>
        <begin position="174"/>
        <end position="192"/>
    </location>
</feature>
<gene>
    <name evidence="2" type="ORF">ELE36_18685</name>
</gene>
<sequence>MRWTEYRVHLILLLLFAAAIVCMRLHTYSEPLERDLDIYAWIGHYLLQGRSLYTDLVDIKPPAVFVTYALAEFVVGMGPAQAYLLGVVAAIATLLGLYWLGARSLQRPWLGIAAAACWTLLCSDLDVQANQPNTEVFINAAMVWGVALLWGLPAQRIARTQTIMCGLLFALASLYKPVVIAPVALLALVHLARTFPLVEARRNGFIQIALIAAIGAISWALLLGWFWLNGNFAEAWQMLFVYPGEYVRHAGRGWVANLLSAYSADYLLPQFFIPHALILFASVAAALLGLGGDRRQLWLGYLVWLLGTHIAMAMPGRFFPHYYQLLLPLVCFAVALMLDALRDKRIGTLALIVFLAAWGGYRVLPQYRLDARAWSDRKYGSTFVDCADLGLQLRSRLKPEQTLFVYGMLPGIYRYAEKEPPTGVMNLWLTFGNYGYSLSPRLSSLVLGQLQKKPPNMVVIDDYTWQLATPSEPIRQWLQANYRVIGSQFGMGLAIPRETTSTPSDTSITPAP</sequence>
<keyword evidence="1" id="KW-0812">Transmembrane</keyword>
<protein>
    <recommendedName>
        <fullName evidence="4">Glycosyltransferase RgtA/B/C/D-like domain-containing protein</fullName>
    </recommendedName>
</protein>
<proteinExistence type="predicted"/>
<dbReference type="RefSeq" id="WP_129835999.1">
    <property type="nucleotide sequence ID" value="NZ_CP035704.1"/>
</dbReference>
<feature type="transmembrane region" description="Helical" evidence="1">
    <location>
        <begin position="271"/>
        <end position="290"/>
    </location>
</feature>
<keyword evidence="1" id="KW-1133">Transmembrane helix</keyword>
<evidence type="ECO:0000256" key="1">
    <source>
        <dbReference type="SAM" id="Phobius"/>
    </source>
</evidence>
<feature type="transmembrane region" description="Helical" evidence="1">
    <location>
        <begin position="297"/>
        <end position="316"/>
    </location>
</feature>